<dbReference type="PANTHER" id="PTHR43737">
    <property type="entry name" value="BLL7424 PROTEIN"/>
    <property type="match status" value="1"/>
</dbReference>
<dbReference type="InterPro" id="IPR017850">
    <property type="entry name" value="Alkaline_phosphatase_core_sf"/>
</dbReference>
<dbReference type="PANTHER" id="PTHR43737:SF1">
    <property type="entry name" value="DUF1501 DOMAIN-CONTAINING PROTEIN"/>
    <property type="match status" value="1"/>
</dbReference>
<dbReference type="EMBL" id="FXUG01000001">
    <property type="protein sequence ID" value="SMP42720.1"/>
    <property type="molecule type" value="Genomic_DNA"/>
</dbReference>
<accession>A0ABY1PRV7</accession>
<dbReference type="Proteomes" id="UP001158067">
    <property type="component" value="Unassembled WGS sequence"/>
</dbReference>
<dbReference type="SUPFAM" id="SSF53649">
    <property type="entry name" value="Alkaline phosphatase-like"/>
    <property type="match status" value="1"/>
</dbReference>
<evidence type="ECO:0008006" key="3">
    <source>
        <dbReference type="Google" id="ProtNLM"/>
    </source>
</evidence>
<name>A0ABY1PRV7_9BACT</name>
<sequence length="471" mass="51828">MNPIALNRRSFLGGLSLSVGTPALHGLMAAEGSQALPHFPPKAKRVIYLMQSGGPSHVDLFDYKETLKKMEGEELPESILGGLRQTTMTAGQKSKPCLGAAWPGRQRGESGMWVSDLLPHTAEIVDDLCFVRSVHGEQINHAPAMTHMLTGHNLPGRPSIGAWLSYGLGSMAEDLPSFVVMTSQDKEGSCGQQFFDYYWGSGFLPGKYQGVPFRGSGDPVLYLSNPNGVSRAARREMLDGLAEMNHFAHQRYADPAIETRVAQYEMAFQMQASVPELTDFSDEPQSVLEMYGPDVQRKGSYAYNCLMARRLAQRGTRYIQLLHAGWDQHGNLPGQLPIQCKDTDQASAALVKDLKAHGMLEDTLVIWGGEFGRTPFVQGDINNPTAHGRDHHPRAFTVWMAGGGVQPGKIHGSSDEFGFHVAEDPVHVRDLQATLLHLCGIDHERFTYRHQGLDFKLTGVEPARVVNEILS</sequence>
<dbReference type="InterPro" id="IPR010869">
    <property type="entry name" value="DUF1501"/>
</dbReference>
<dbReference type="PROSITE" id="PS51318">
    <property type="entry name" value="TAT"/>
    <property type="match status" value="1"/>
</dbReference>
<dbReference type="Gene3D" id="3.40.720.10">
    <property type="entry name" value="Alkaline Phosphatase, subunit A"/>
    <property type="match status" value="1"/>
</dbReference>
<gene>
    <name evidence="1" type="ORF">SAMN06265222_101826</name>
</gene>
<comment type="caution">
    <text evidence="1">The sequence shown here is derived from an EMBL/GenBank/DDBJ whole genome shotgun (WGS) entry which is preliminary data.</text>
</comment>
<dbReference type="Pfam" id="PF07394">
    <property type="entry name" value="DUF1501"/>
    <property type="match status" value="1"/>
</dbReference>
<dbReference type="InterPro" id="IPR006311">
    <property type="entry name" value="TAT_signal"/>
</dbReference>
<organism evidence="1 2">
    <name type="scientific">Neorhodopirellula lusitana</name>
    <dbReference type="NCBI Taxonomy" id="445327"/>
    <lineage>
        <taxon>Bacteria</taxon>
        <taxon>Pseudomonadati</taxon>
        <taxon>Planctomycetota</taxon>
        <taxon>Planctomycetia</taxon>
        <taxon>Pirellulales</taxon>
        <taxon>Pirellulaceae</taxon>
        <taxon>Neorhodopirellula</taxon>
    </lineage>
</organism>
<proteinExistence type="predicted"/>
<dbReference type="RefSeq" id="WP_283431003.1">
    <property type="nucleotide sequence ID" value="NZ_FXUG01000001.1"/>
</dbReference>
<evidence type="ECO:0000313" key="1">
    <source>
        <dbReference type="EMBL" id="SMP42720.1"/>
    </source>
</evidence>
<evidence type="ECO:0000313" key="2">
    <source>
        <dbReference type="Proteomes" id="UP001158067"/>
    </source>
</evidence>
<keyword evidence="2" id="KW-1185">Reference proteome</keyword>
<reference evidence="1 2" key="1">
    <citation type="submission" date="2017-05" db="EMBL/GenBank/DDBJ databases">
        <authorList>
            <person name="Varghese N."/>
            <person name="Submissions S."/>
        </authorList>
    </citation>
    <scope>NUCLEOTIDE SEQUENCE [LARGE SCALE GENOMIC DNA]</scope>
    <source>
        <strain evidence="1 2">DSM 25457</strain>
    </source>
</reference>
<protein>
    <recommendedName>
        <fullName evidence="3">Sulfatase</fullName>
    </recommendedName>
</protein>